<dbReference type="Gene3D" id="2.120.10.30">
    <property type="entry name" value="TolB, C-terminal domain"/>
    <property type="match status" value="1"/>
</dbReference>
<dbReference type="EMBL" id="CAADRM010000079">
    <property type="protein sequence ID" value="VFU13334.1"/>
    <property type="molecule type" value="Genomic_DNA"/>
</dbReference>
<reference evidence="1" key="1">
    <citation type="submission" date="2019-03" db="EMBL/GenBank/DDBJ databases">
        <authorList>
            <person name="Hao L."/>
        </authorList>
    </citation>
    <scope>NUCLEOTIDE SEQUENCE</scope>
</reference>
<dbReference type="SUPFAM" id="SSF82171">
    <property type="entry name" value="DPP6 N-terminal domain-like"/>
    <property type="match status" value="1"/>
</dbReference>
<evidence type="ECO:0000313" key="1">
    <source>
        <dbReference type="EMBL" id="VFU13334.1"/>
    </source>
</evidence>
<organism evidence="1">
    <name type="scientific">anaerobic digester metagenome</name>
    <dbReference type="NCBI Taxonomy" id="1263854"/>
    <lineage>
        <taxon>unclassified sequences</taxon>
        <taxon>metagenomes</taxon>
        <taxon>ecological metagenomes</taxon>
    </lineage>
</organism>
<dbReference type="AlphaFoldDB" id="A0A485LXL1"/>
<dbReference type="InterPro" id="IPR011042">
    <property type="entry name" value="6-blade_b-propeller_TolB-like"/>
</dbReference>
<protein>
    <recommendedName>
        <fullName evidence="2">Bacterial surface antigen (D15) domain-containing protein</fullName>
    </recommendedName>
</protein>
<sequence length="833" mass="91283">MLLVALLLEAPAHTAELVQVESSGITFSFPPGEEAIVSRLVQQTPSALEFLDRMGLPVASPVQVVLDERIDLPGPTVHVIPHREIRIPLRAPGVLEDGYLSADPWMYFYFKGLCLLGMYTLRAGLPAAGHRIFGEISSPNLVLPPWFFEGACALLYSSYTGTRVTDPHHTAIFRASVPDDISQVSNHPGRWPGYHAYRVYGIPFMEWILSRYGWEKIREFLLVHGGGVIPIEIDLKAVEVFGKTWPALWSDFIQETDGTGSTRDGMLIEGYWPEPFIYWNASGVYPGRKQVRQRGRYGYLDPDNILWISEYGPNGIARIVGHRGGAILAPGKEHIWDPGPGGVAVSRKGSRPQIVFYRVEESPVGEHIAVQRELPAPAGVIQLSGPVLDESGRVAVSANTGGNWDIWVYDTEWKRVTDSAGVEMDPWWTEGGLVFASNSSGTFRIHRADMAIAAGSRQGAVLPRNDSYLVLGGSGWLMERERIEGAPVSPKDLPASMSQEPGPAAGLEPLPYSPWPSIVPNFMAPDLYAGPSDVQAGLATWGRDVSGECTLRAGFRYSFNLDYLSLQAGTGIRNLSLAFARYPLSYDPANTPKTEESRHVISAGIRPPGMPWASLSLHRLTYEPLEDEDKGERDHELWGDLSLKGRIGPFTPSLTAETYSGGRRSLYGTLHFLYGKDLFLTALLQAGKSWGEVSPGHGTFRVGGDVGEGYFTRRPSRLFPIRGFPANILEADRAVTTNIEVFCPLAEIHRGHKTLPLFLHRLSLGAFVDAGICSNTLSTDQVIAGAGFELITSLEIAWANLSAFKMGLAWPVAQPEGLDEEGPVLVLQIGRPL</sequence>
<accession>A0A485LXL1</accession>
<name>A0A485LXL1_9ZZZZ</name>
<gene>
    <name evidence="1" type="ORF">SCFA_180022</name>
</gene>
<evidence type="ECO:0008006" key="2">
    <source>
        <dbReference type="Google" id="ProtNLM"/>
    </source>
</evidence>
<proteinExistence type="predicted"/>
<dbReference type="Gene3D" id="2.40.160.50">
    <property type="entry name" value="membrane protein fhac: a member of the omp85/tpsb transporter family"/>
    <property type="match status" value="1"/>
</dbReference>